<dbReference type="RefSeq" id="WP_184385277.1">
    <property type="nucleotide sequence ID" value="NZ_JACIDJ010000005.1"/>
</dbReference>
<accession>A0A840AG73</accession>
<dbReference type="EMBL" id="JACIDJ010000005">
    <property type="protein sequence ID" value="MBB3899480.1"/>
    <property type="molecule type" value="Genomic_DNA"/>
</dbReference>
<evidence type="ECO:0000313" key="2">
    <source>
        <dbReference type="EMBL" id="MBB3899480.1"/>
    </source>
</evidence>
<reference evidence="2 3" key="1">
    <citation type="submission" date="2020-08" db="EMBL/GenBank/DDBJ databases">
        <title>Genomic Encyclopedia of Type Strains, Phase IV (KMG-IV): sequencing the most valuable type-strain genomes for metagenomic binning, comparative biology and taxonomic classification.</title>
        <authorList>
            <person name="Goeker M."/>
        </authorList>
    </citation>
    <scope>NUCLEOTIDE SEQUENCE [LARGE SCALE GENOMIC DNA]</scope>
    <source>
        <strain evidence="2 3">DSM 19979</strain>
    </source>
</reference>
<sequence length="393" mass="42572">MHVFVLNAGASVRTGLAGAELRIPDPEAFFGARGINTGDLLVYDATLRHLAATKVTQLGFAAAGERKHWPKEQPDITIIRGSNYLMEGLEFGHVVPLLRHLTGPVVALGVGAQAASYRRLSLPEGSVAFWRLVAEKSASLGVRGEYSAEVLAALGIHNTRIIGCPSFYRSGAPTRPIRPVQARAGRLGLTLNRHLQGEYTPSQGLSQIAQRRLLAEVARRPGSRLYAQGEREEMLLALGAPTRRAERLREVLGLHGLADDPRVAQLLGRHMAAHIDIESWAEDLAAHVDVVLGLRLHGNVMALQQGIPAIPIVYDTRTREMADLFELPAIEMQLAGAMDLDVMLEGADFASFEAAYARNFTIYRAFLEENGLAHRLGAEVARQPALTGGGETA</sequence>
<proteinExistence type="predicted"/>
<name>A0A840AG73_9PROT</name>
<protein>
    <recommendedName>
        <fullName evidence="1">Polysaccharide pyruvyl transferase domain-containing protein</fullName>
    </recommendedName>
</protein>
<dbReference type="InterPro" id="IPR007345">
    <property type="entry name" value="Polysacch_pyruvyl_Trfase"/>
</dbReference>
<gene>
    <name evidence="2" type="ORF">GGQ83_002932</name>
</gene>
<organism evidence="2 3">
    <name type="scientific">Roseococcus suduntuyensis</name>
    <dbReference type="NCBI Taxonomy" id="455361"/>
    <lineage>
        <taxon>Bacteria</taxon>
        <taxon>Pseudomonadati</taxon>
        <taxon>Pseudomonadota</taxon>
        <taxon>Alphaproteobacteria</taxon>
        <taxon>Acetobacterales</taxon>
        <taxon>Roseomonadaceae</taxon>
        <taxon>Roseococcus</taxon>
    </lineage>
</organism>
<dbReference type="Pfam" id="PF04230">
    <property type="entry name" value="PS_pyruv_trans"/>
    <property type="match status" value="1"/>
</dbReference>
<dbReference type="Proteomes" id="UP000553193">
    <property type="component" value="Unassembled WGS sequence"/>
</dbReference>
<feature type="domain" description="Polysaccharide pyruvyl transferase" evidence="1">
    <location>
        <begin position="36"/>
        <end position="315"/>
    </location>
</feature>
<evidence type="ECO:0000259" key="1">
    <source>
        <dbReference type="Pfam" id="PF04230"/>
    </source>
</evidence>
<comment type="caution">
    <text evidence="2">The sequence shown here is derived from an EMBL/GenBank/DDBJ whole genome shotgun (WGS) entry which is preliminary data.</text>
</comment>
<dbReference type="AlphaFoldDB" id="A0A840AG73"/>
<keyword evidence="3" id="KW-1185">Reference proteome</keyword>
<evidence type="ECO:0000313" key="3">
    <source>
        <dbReference type="Proteomes" id="UP000553193"/>
    </source>
</evidence>